<evidence type="ECO:0000313" key="3">
    <source>
        <dbReference type="EMBL" id="GGK64572.1"/>
    </source>
</evidence>
<reference evidence="3" key="2">
    <citation type="submission" date="2020-09" db="EMBL/GenBank/DDBJ databases">
        <authorList>
            <person name="Sun Q."/>
            <person name="Ohkuma M."/>
        </authorList>
    </citation>
    <scope>NUCLEOTIDE SEQUENCE</scope>
    <source>
        <strain evidence="3">JCM 13064</strain>
    </source>
</reference>
<keyword evidence="2" id="KW-1133">Transmembrane helix</keyword>
<sequence>MPDVINQQIPAETTPNGINLNSSEPATEAADEKPSALALLERIASVVLPIGVGLYAVLYLGVEAIYGIFGVTPQQAGIDQAVLFGRLSGTLILLLLIALPVLGLLVALYWVLDKVTFGRLSRLVRFFREHPWMAATLAALWSGATYWGAFSVLGEVKAATIVPIAVGLGVLTFLVPFRLMRRRPVGRAGMRLVVGALTGIGLGWLLIYEMVLGAADVYTKGTTSDLPGLEGTTLLDLVGFQSQWAVLMDGDDKPLYDSRSMLLLGESNGVYAFYDCDKMVTIRRAADHTNLGEMTMYPELPKDHTCGSQVEQDGQQDAATTQ</sequence>
<feature type="region of interest" description="Disordered" evidence="1">
    <location>
        <begin position="302"/>
        <end position="322"/>
    </location>
</feature>
<evidence type="ECO:0000256" key="1">
    <source>
        <dbReference type="SAM" id="MobiDB-lite"/>
    </source>
</evidence>
<feature type="transmembrane region" description="Helical" evidence="2">
    <location>
        <begin position="43"/>
        <end position="69"/>
    </location>
</feature>
<feature type="transmembrane region" description="Helical" evidence="2">
    <location>
        <begin position="132"/>
        <end position="149"/>
    </location>
</feature>
<dbReference type="Proteomes" id="UP000645217">
    <property type="component" value="Unassembled WGS sequence"/>
</dbReference>
<proteinExistence type="predicted"/>
<protein>
    <submittedName>
        <fullName evidence="3">Uncharacterized protein</fullName>
    </submittedName>
</protein>
<dbReference type="AlphaFoldDB" id="A0A917QS35"/>
<organism evidence="3 4">
    <name type="scientific">Sphaerisporangium melleum</name>
    <dbReference type="NCBI Taxonomy" id="321316"/>
    <lineage>
        <taxon>Bacteria</taxon>
        <taxon>Bacillati</taxon>
        <taxon>Actinomycetota</taxon>
        <taxon>Actinomycetes</taxon>
        <taxon>Streptosporangiales</taxon>
        <taxon>Streptosporangiaceae</taxon>
        <taxon>Sphaerisporangium</taxon>
    </lineage>
</organism>
<feature type="transmembrane region" description="Helical" evidence="2">
    <location>
        <begin position="161"/>
        <end position="180"/>
    </location>
</feature>
<evidence type="ECO:0000256" key="2">
    <source>
        <dbReference type="SAM" id="Phobius"/>
    </source>
</evidence>
<feature type="region of interest" description="Disordered" evidence="1">
    <location>
        <begin position="1"/>
        <end position="25"/>
    </location>
</feature>
<evidence type="ECO:0000313" key="4">
    <source>
        <dbReference type="Proteomes" id="UP000645217"/>
    </source>
</evidence>
<dbReference type="EMBL" id="BMNT01000002">
    <property type="protein sequence ID" value="GGK64572.1"/>
    <property type="molecule type" value="Genomic_DNA"/>
</dbReference>
<name>A0A917QS35_9ACTN</name>
<gene>
    <name evidence="3" type="ORF">GCM10007964_04540</name>
</gene>
<comment type="caution">
    <text evidence="3">The sequence shown here is derived from an EMBL/GenBank/DDBJ whole genome shotgun (WGS) entry which is preliminary data.</text>
</comment>
<accession>A0A917QS35</accession>
<feature type="transmembrane region" description="Helical" evidence="2">
    <location>
        <begin position="89"/>
        <end position="112"/>
    </location>
</feature>
<reference evidence="3" key="1">
    <citation type="journal article" date="2014" name="Int. J. Syst. Evol. Microbiol.">
        <title>Complete genome sequence of Corynebacterium casei LMG S-19264T (=DSM 44701T), isolated from a smear-ripened cheese.</title>
        <authorList>
            <consortium name="US DOE Joint Genome Institute (JGI-PGF)"/>
            <person name="Walter F."/>
            <person name="Albersmeier A."/>
            <person name="Kalinowski J."/>
            <person name="Ruckert C."/>
        </authorList>
    </citation>
    <scope>NUCLEOTIDE SEQUENCE</scope>
    <source>
        <strain evidence="3">JCM 13064</strain>
    </source>
</reference>
<feature type="transmembrane region" description="Helical" evidence="2">
    <location>
        <begin position="192"/>
        <end position="215"/>
    </location>
</feature>
<feature type="compositionally biased region" description="Polar residues" evidence="1">
    <location>
        <begin position="306"/>
        <end position="322"/>
    </location>
</feature>
<keyword evidence="2" id="KW-0812">Transmembrane</keyword>
<keyword evidence="4" id="KW-1185">Reference proteome</keyword>
<keyword evidence="2" id="KW-0472">Membrane</keyword>